<evidence type="ECO:0000259" key="2">
    <source>
        <dbReference type="PROSITE" id="PS50995"/>
    </source>
</evidence>
<accession>A0A1N6EVX3</accession>
<dbReference type="GO" id="GO:0003700">
    <property type="term" value="F:DNA-binding transcription factor activity"/>
    <property type="evidence" value="ECO:0007669"/>
    <property type="project" value="InterPro"/>
</dbReference>
<gene>
    <name evidence="3" type="ORF">SAMN05444002_1151</name>
</gene>
<dbReference type="RefSeq" id="WP_217694041.1">
    <property type="nucleotide sequence ID" value="NZ_FSRL01000001.1"/>
</dbReference>
<dbReference type="AlphaFoldDB" id="A0A1N6EVX3"/>
<reference evidence="4" key="1">
    <citation type="submission" date="2016-11" db="EMBL/GenBank/DDBJ databases">
        <authorList>
            <person name="Varghese N."/>
            <person name="Submissions S."/>
        </authorList>
    </citation>
    <scope>NUCLEOTIDE SEQUENCE [LARGE SCALE GENOMIC DNA]</scope>
    <source>
        <strain evidence="4">DSM 29440</strain>
    </source>
</reference>
<dbReference type="Proteomes" id="UP000184932">
    <property type="component" value="Unassembled WGS sequence"/>
</dbReference>
<dbReference type="SMART" id="SM00347">
    <property type="entry name" value="HTH_MARR"/>
    <property type="match status" value="1"/>
</dbReference>
<dbReference type="InterPro" id="IPR036388">
    <property type="entry name" value="WH-like_DNA-bd_sf"/>
</dbReference>
<evidence type="ECO:0000256" key="1">
    <source>
        <dbReference type="SAM" id="MobiDB-lite"/>
    </source>
</evidence>
<dbReference type="InterPro" id="IPR000835">
    <property type="entry name" value="HTH_MarR-typ"/>
</dbReference>
<name>A0A1N6EVX3_9RHOB</name>
<dbReference type="SUPFAM" id="SSF46785">
    <property type="entry name" value="Winged helix' DNA-binding domain"/>
    <property type="match status" value="1"/>
</dbReference>
<sequence>MMDPELPLDVTHEVGWACLCLRAQRAARQLARIFDEVFRPLGLTNGQFSLLMSLNRPAPPRLTDLTGQLGMDRTTLTAAVKVLERRGLMRQEPDEKDKRAKRLMLTDAGRAILKEALPIWRETHARIEAELERITAAQLRDGLDQLSGRSKPAETPSKS</sequence>
<dbReference type="EMBL" id="FSRL01000001">
    <property type="protein sequence ID" value="SIN87209.1"/>
    <property type="molecule type" value="Genomic_DNA"/>
</dbReference>
<dbReference type="InterPro" id="IPR036390">
    <property type="entry name" value="WH_DNA-bd_sf"/>
</dbReference>
<dbReference type="GO" id="GO:0006950">
    <property type="term" value="P:response to stress"/>
    <property type="evidence" value="ECO:0007669"/>
    <property type="project" value="TreeGrafter"/>
</dbReference>
<proteinExistence type="predicted"/>
<evidence type="ECO:0000313" key="4">
    <source>
        <dbReference type="Proteomes" id="UP000184932"/>
    </source>
</evidence>
<feature type="domain" description="HTH marR-type" evidence="2">
    <location>
        <begin position="16"/>
        <end position="148"/>
    </location>
</feature>
<dbReference type="PRINTS" id="PR00598">
    <property type="entry name" value="HTHMARR"/>
</dbReference>
<dbReference type="PROSITE" id="PS50995">
    <property type="entry name" value="HTH_MARR_2"/>
    <property type="match status" value="1"/>
</dbReference>
<protein>
    <submittedName>
        <fullName evidence="3">Transcriptional regulator, MarR family</fullName>
    </submittedName>
</protein>
<dbReference type="Pfam" id="PF01047">
    <property type="entry name" value="MarR"/>
    <property type="match status" value="1"/>
</dbReference>
<keyword evidence="4" id="KW-1185">Reference proteome</keyword>
<dbReference type="Gene3D" id="1.10.10.10">
    <property type="entry name" value="Winged helix-like DNA-binding domain superfamily/Winged helix DNA-binding domain"/>
    <property type="match status" value="1"/>
</dbReference>
<organism evidence="3 4">
    <name type="scientific">Vannielia litorea</name>
    <dbReference type="NCBI Taxonomy" id="1217970"/>
    <lineage>
        <taxon>Bacteria</taxon>
        <taxon>Pseudomonadati</taxon>
        <taxon>Pseudomonadota</taxon>
        <taxon>Alphaproteobacteria</taxon>
        <taxon>Rhodobacterales</taxon>
        <taxon>Paracoccaceae</taxon>
        <taxon>Vannielia</taxon>
    </lineage>
</organism>
<dbReference type="STRING" id="1217970.SAMN05444002_1151"/>
<dbReference type="PANTHER" id="PTHR33164">
    <property type="entry name" value="TRANSCRIPTIONAL REGULATOR, MARR FAMILY"/>
    <property type="match status" value="1"/>
</dbReference>
<dbReference type="InterPro" id="IPR039422">
    <property type="entry name" value="MarR/SlyA-like"/>
</dbReference>
<feature type="region of interest" description="Disordered" evidence="1">
    <location>
        <begin position="140"/>
        <end position="159"/>
    </location>
</feature>
<evidence type="ECO:0000313" key="3">
    <source>
        <dbReference type="EMBL" id="SIN87209.1"/>
    </source>
</evidence>
<dbReference type="PANTHER" id="PTHR33164:SF105">
    <property type="entry name" value="TRANSCRIPTIONAL REPRESSOR PROTEIN-RELATED"/>
    <property type="match status" value="1"/>
</dbReference>